<organism evidence="4 5">
    <name type="scientific">Advenella incenata</name>
    <dbReference type="NCBI Taxonomy" id="267800"/>
    <lineage>
        <taxon>Bacteria</taxon>
        <taxon>Pseudomonadati</taxon>
        <taxon>Pseudomonadota</taxon>
        <taxon>Betaproteobacteria</taxon>
        <taxon>Burkholderiales</taxon>
        <taxon>Alcaligenaceae</taxon>
    </lineage>
</organism>
<dbReference type="SUPFAM" id="SSF56801">
    <property type="entry name" value="Acetyl-CoA synthetase-like"/>
    <property type="match status" value="1"/>
</dbReference>
<keyword evidence="1" id="KW-0812">Transmembrane</keyword>
<dbReference type="AlphaFoldDB" id="A0A4Q7VFJ6"/>
<dbReference type="PANTHER" id="PTHR43767:SF1">
    <property type="entry name" value="NONRIBOSOMAL PEPTIDE SYNTHASE PES1 (EUROFUNG)-RELATED"/>
    <property type="match status" value="1"/>
</dbReference>
<dbReference type="InterPro" id="IPR000873">
    <property type="entry name" value="AMP-dep_synth/lig_dom"/>
</dbReference>
<dbReference type="InterPro" id="IPR025110">
    <property type="entry name" value="AMP-bd_C"/>
</dbReference>
<dbReference type="RefSeq" id="WP_130304355.1">
    <property type="nucleotide sequence ID" value="NZ_SHKO01000002.1"/>
</dbReference>
<keyword evidence="1" id="KW-0472">Membrane</keyword>
<dbReference type="EMBL" id="SHKO01000002">
    <property type="protein sequence ID" value="RZT94522.1"/>
    <property type="molecule type" value="Genomic_DNA"/>
</dbReference>
<name>A0A4Q7VFJ6_9BURK</name>
<comment type="caution">
    <text evidence="4">The sequence shown here is derived from an EMBL/GenBank/DDBJ whole genome shotgun (WGS) entry which is preliminary data.</text>
</comment>
<dbReference type="Pfam" id="PF00501">
    <property type="entry name" value="AMP-binding"/>
    <property type="match status" value="1"/>
</dbReference>
<dbReference type="OrthoDB" id="9766486at2"/>
<gene>
    <name evidence="4" type="ORF">EV681_2943</name>
</gene>
<feature type="domain" description="AMP-binding enzyme C-terminal" evidence="3">
    <location>
        <begin position="435"/>
        <end position="510"/>
    </location>
</feature>
<dbReference type="PROSITE" id="PS00455">
    <property type="entry name" value="AMP_BINDING"/>
    <property type="match status" value="1"/>
</dbReference>
<accession>A0A4Q7VFJ6</accession>
<feature type="transmembrane region" description="Helical" evidence="1">
    <location>
        <begin position="217"/>
        <end position="245"/>
    </location>
</feature>
<evidence type="ECO:0000256" key="1">
    <source>
        <dbReference type="SAM" id="Phobius"/>
    </source>
</evidence>
<evidence type="ECO:0000259" key="2">
    <source>
        <dbReference type="Pfam" id="PF00501"/>
    </source>
</evidence>
<dbReference type="InterPro" id="IPR020845">
    <property type="entry name" value="AMP-binding_CS"/>
</dbReference>
<evidence type="ECO:0000259" key="3">
    <source>
        <dbReference type="Pfam" id="PF13193"/>
    </source>
</evidence>
<reference evidence="4 5" key="1">
    <citation type="submission" date="2019-02" db="EMBL/GenBank/DDBJ databases">
        <title>Genomic Encyclopedia of Type Strains, Phase IV (KMG-IV): sequencing the most valuable type-strain genomes for metagenomic binning, comparative biology and taxonomic classification.</title>
        <authorList>
            <person name="Goeker M."/>
        </authorList>
    </citation>
    <scope>NUCLEOTIDE SEQUENCE [LARGE SCALE GENOMIC DNA]</scope>
    <source>
        <strain evidence="4 5">DSM 23814</strain>
    </source>
</reference>
<keyword evidence="1" id="KW-1133">Transmembrane helix</keyword>
<dbReference type="PANTHER" id="PTHR43767">
    <property type="entry name" value="LONG-CHAIN-FATTY-ACID--COA LIGASE"/>
    <property type="match status" value="1"/>
</dbReference>
<dbReference type="InterPro" id="IPR042099">
    <property type="entry name" value="ANL_N_sf"/>
</dbReference>
<dbReference type="Pfam" id="PF13193">
    <property type="entry name" value="AMP-binding_C"/>
    <property type="match status" value="1"/>
</dbReference>
<evidence type="ECO:0000313" key="4">
    <source>
        <dbReference type="EMBL" id="RZT94522.1"/>
    </source>
</evidence>
<feature type="domain" description="AMP-dependent synthetase/ligase" evidence="2">
    <location>
        <begin position="24"/>
        <end position="385"/>
    </location>
</feature>
<protein>
    <submittedName>
        <fullName evidence="4">Crotonobetaine/carnitine-CoA ligase</fullName>
    </submittedName>
</protein>
<dbReference type="InterPro" id="IPR045851">
    <property type="entry name" value="AMP-bd_C_sf"/>
</dbReference>
<sequence length="531" mass="58300">MKSPIDVLRSYRPHNGTLNDAFSSRCQHRTDDVFIIQSGASLTWGQFGARYDRLARALKARGVGRGDRVAVVGRNDMTHLLALFALARLGAVMVPMNPDYSTRELTYAFNHADVKGIIAQAELLQSIEQATQAMVQKPWTLLWGQSPAGNAASVEQAIDNAPDLPLSDEGRATDTCVIIYTSGTTGYPKGVMHSQHNLLLAGEANVARLHMQPDDRVMIILPFFHVNALFYSMCGVLAAGASMIIEPRFSATHFWNTAADQGATIVNIIEAIGTILCARDRSEYRPDHRLRVVYGVRKKAAEVFRREFGIDHLFSGFGMTEIPGVTCNPYDGPDKAGSMGVIGAHPDPDRPWAVCRVVDDDGCDVGTDQAGELWVKSPIVMQGYFRDPEQTELAFHDGWLKTGDLVRRDAEGFYFHISRKKDIIRRRGENIAAAELEMVIGEHPNVFQVAALAVPSEMGEDDIFVAVVAKPGLALSESEVAAWCADRLAAIKVPRYVVLLETLPLTPTHKIAKAVLRNDAQIRARAVDLQG</sequence>
<dbReference type="InterPro" id="IPR050237">
    <property type="entry name" value="ATP-dep_AMP-bd_enzyme"/>
</dbReference>
<dbReference type="Proteomes" id="UP000293398">
    <property type="component" value="Unassembled WGS sequence"/>
</dbReference>
<dbReference type="Gene3D" id="3.40.50.12780">
    <property type="entry name" value="N-terminal domain of ligase-like"/>
    <property type="match status" value="1"/>
</dbReference>
<proteinExistence type="predicted"/>
<keyword evidence="5" id="KW-1185">Reference proteome</keyword>
<keyword evidence="4" id="KW-0436">Ligase</keyword>
<dbReference type="Gene3D" id="3.30.300.30">
    <property type="match status" value="1"/>
</dbReference>
<dbReference type="GO" id="GO:0016878">
    <property type="term" value="F:acid-thiol ligase activity"/>
    <property type="evidence" value="ECO:0007669"/>
    <property type="project" value="UniProtKB-ARBA"/>
</dbReference>
<evidence type="ECO:0000313" key="5">
    <source>
        <dbReference type="Proteomes" id="UP000293398"/>
    </source>
</evidence>